<dbReference type="Pfam" id="PF02800">
    <property type="entry name" value="Gp_dh_C"/>
    <property type="match status" value="1"/>
</dbReference>
<evidence type="ECO:0000256" key="5">
    <source>
        <dbReference type="ARBA" id="ARBA00023002"/>
    </source>
</evidence>
<dbReference type="SMART" id="SM00846">
    <property type="entry name" value="Gp_dh_N"/>
    <property type="match status" value="1"/>
</dbReference>
<keyword evidence="4 10" id="KW-0521">NADP</keyword>
<organism evidence="14 15">
    <name type="scientific">Methanococcoides vulcani</name>
    <dbReference type="NCBI Taxonomy" id="1353158"/>
    <lineage>
        <taxon>Archaea</taxon>
        <taxon>Methanobacteriati</taxon>
        <taxon>Methanobacteriota</taxon>
        <taxon>Stenosarchaea group</taxon>
        <taxon>Methanomicrobia</taxon>
        <taxon>Methanosarcinales</taxon>
        <taxon>Methanosarcinaceae</taxon>
        <taxon>Methanococcoides</taxon>
    </lineage>
</organism>
<feature type="binding site" evidence="10">
    <location>
        <begin position="195"/>
        <end position="196"/>
    </location>
    <ligand>
        <name>D-glyceraldehyde 3-phosphate</name>
        <dbReference type="ChEBI" id="CHEBI:59776"/>
    </ligand>
</feature>
<dbReference type="EMBL" id="FOHQ01000008">
    <property type="protein sequence ID" value="SET09334.1"/>
    <property type="molecule type" value="Genomic_DNA"/>
</dbReference>
<dbReference type="GO" id="GO:0006096">
    <property type="term" value="P:glycolytic process"/>
    <property type="evidence" value="ECO:0007669"/>
    <property type="project" value="UniProtKB-UniRule"/>
</dbReference>
<feature type="binding site" evidence="10">
    <location>
        <position position="169"/>
    </location>
    <ligand>
        <name>NAD(+)</name>
        <dbReference type="ChEBI" id="CHEBI:57540"/>
    </ligand>
</feature>
<evidence type="ECO:0000256" key="6">
    <source>
        <dbReference type="ARBA" id="ARBA00023027"/>
    </source>
</evidence>
<evidence type="ECO:0000256" key="2">
    <source>
        <dbReference type="ARBA" id="ARBA00007406"/>
    </source>
</evidence>
<dbReference type="NCBIfam" id="TIGR01546">
    <property type="entry name" value="GAPDH-II_archae"/>
    <property type="match status" value="1"/>
</dbReference>
<feature type="binding site" evidence="10">
    <location>
        <begin position="140"/>
        <end position="142"/>
    </location>
    <ligand>
        <name>D-glyceraldehyde 3-phosphate</name>
        <dbReference type="ChEBI" id="CHEBI:59776"/>
    </ligand>
</feature>
<feature type="binding site" evidence="10">
    <location>
        <position position="111"/>
    </location>
    <ligand>
        <name>NAD(+)</name>
        <dbReference type="ChEBI" id="CHEBI:57540"/>
    </ligand>
</feature>
<protein>
    <recommendedName>
        <fullName evidence="10 12">Glyceraldehyde-3-phosphate dehydrogenase</fullName>
        <shortName evidence="10">GAPDH</shortName>
        <ecNumber evidence="10 12">1.2.1.59</ecNumber>
    </recommendedName>
    <alternativeName>
        <fullName evidence="10">NAD(P)-dependent glyceraldehyde-3-phosphate dehydrogenase</fullName>
    </alternativeName>
</protein>
<dbReference type="InterPro" id="IPR000846">
    <property type="entry name" value="DapB_N"/>
</dbReference>
<accession>A0A1I0BQI7</accession>
<keyword evidence="7 10" id="KW-0324">Glycolysis</keyword>
<name>A0A1I0BQI7_9EURY</name>
<evidence type="ECO:0000313" key="14">
    <source>
        <dbReference type="EMBL" id="SET09334.1"/>
    </source>
</evidence>
<sequence>MTKAKVAINGYGTIGKRVADAVMLQDDMEVIGIAKTRPNFETAMAQEKGYAIYTLADRVEAMEKEGIEVTGTVEDMIEAADLVVDCTPGKVGATNKELYEKAGVKAIWQGGEAHELAGCSFNAETNYEKALGKDFVRVVSCNTTGLCRVISPLDKEFGVKKARITLMRRSADPGDIKHGPINAIIPNPIKLPSHHGPDVKTVIPNVDIATTAVKLPTTLMHMHTINLELEKECTAEDVESILAEQSRVRFVGQGITSTAEIMELARDLGRPRGDMWENCIWNESITMYEGELYFFQAIHQESDVIPENVDAIRAMMELESDGQKSIVETNSKMGI</sequence>
<comment type="pathway">
    <text evidence="1 10 12">Carbohydrate degradation; glycolysis; pyruvate from D-glyceraldehyde 3-phosphate: step 1/5.</text>
</comment>
<feature type="binding site" evidence="10">
    <location>
        <position position="300"/>
    </location>
    <ligand>
        <name>NAD(+)</name>
        <dbReference type="ChEBI" id="CHEBI:57540"/>
    </ligand>
</feature>
<keyword evidence="15" id="KW-1185">Reference proteome</keyword>
<dbReference type="GO" id="GO:0050661">
    <property type="term" value="F:NADP binding"/>
    <property type="evidence" value="ECO:0007669"/>
    <property type="project" value="UniProtKB-UniRule"/>
</dbReference>
<comment type="subunit">
    <text evidence="3 10 12">Homotetramer.</text>
</comment>
<dbReference type="GO" id="GO:0047100">
    <property type="term" value="F:glyceraldehyde-3-phosphate dehydrogenase (NADP+) (phosphorylating) activity"/>
    <property type="evidence" value="ECO:0007669"/>
    <property type="project" value="RHEA"/>
</dbReference>
<evidence type="ECO:0000256" key="7">
    <source>
        <dbReference type="ARBA" id="ARBA00023152"/>
    </source>
</evidence>
<feature type="active site" description="Nucleophile" evidence="10 11">
    <location>
        <position position="141"/>
    </location>
</feature>
<evidence type="ECO:0000256" key="4">
    <source>
        <dbReference type="ARBA" id="ARBA00022857"/>
    </source>
</evidence>
<comment type="catalytic activity">
    <reaction evidence="8 10 12">
        <text>D-glyceraldehyde 3-phosphate + phosphate + NADP(+) = (2R)-3-phospho-glyceroyl phosphate + NADPH + H(+)</text>
        <dbReference type="Rhea" id="RHEA:10296"/>
        <dbReference type="ChEBI" id="CHEBI:15378"/>
        <dbReference type="ChEBI" id="CHEBI:43474"/>
        <dbReference type="ChEBI" id="CHEBI:57604"/>
        <dbReference type="ChEBI" id="CHEBI:57783"/>
        <dbReference type="ChEBI" id="CHEBI:58349"/>
        <dbReference type="ChEBI" id="CHEBI:59776"/>
        <dbReference type="EC" id="1.2.1.59"/>
    </reaction>
</comment>
<evidence type="ECO:0000256" key="9">
    <source>
        <dbReference type="ARBA" id="ARBA00048853"/>
    </source>
</evidence>
<dbReference type="SUPFAM" id="SSF51735">
    <property type="entry name" value="NAD(P)-binding Rossmann-fold domains"/>
    <property type="match status" value="1"/>
</dbReference>
<dbReference type="EC" id="1.2.1.59" evidence="10 12"/>
<comment type="similarity">
    <text evidence="2 10 12">Belongs to the glyceraldehyde-3-phosphate dehydrogenase family.</text>
</comment>
<dbReference type="STRING" id="1353158.SAMN04488587_2302"/>
<dbReference type="InterPro" id="IPR006436">
    <property type="entry name" value="Glyceraldehyde-3-P_DH_2_arc"/>
</dbReference>
<evidence type="ECO:0000256" key="1">
    <source>
        <dbReference type="ARBA" id="ARBA00004869"/>
    </source>
</evidence>
<dbReference type="InterPro" id="IPR020828">
    <property type="entry name" value="GlycerAld_3-P_DH_NAD(P)-bd"/>
</dbReference>
<evidence type="ECO:0000313" key="15">
    <source>
        <dbReference type="Proteomes" id="UP000243338"/>
    </source>
</evidence>
<dbReference type="InterPro" id="IPR020831">
    <property type="entry name" value="GlycerAld/Erythrose_P_DH"/>
</dbReference>
<dbReference type="GO" id="GO:0008839">
    <property type="term" value="F:4-hydroxy-tetrahydrodipicolinate reductase"/>
    <property type="evidence" value="ECO:0007669"/>
    <property type="project" value="InterPro"/>
</dbReference>
<keyword evidence="5 10" id="KW-0560">Oxidoreductase</keyword>
<dbReference type="Gene3D" id="3.40.50.720">
    <property type="entry name" value="NAD(P)-binding Rossmann-like Domain"/>
    <property type="match status" value="1"/>
</dbReference>
<dbReference type="Gene3D" id="3.30.360.10">
    <property type="entry name" value="Dihydrodipicolinate Reductase, domain 2"/>
    <property type="match status" value="1"/>
</dbReference>
<dbReference type="InterPro" id="IPR020830">
    <property type="entry name" value="GlycerAld_3-P_DH_AS"/>
</dbReference>
<proteinExistence type="inferred from homology"/>
<gene>
    <name evidence="10" type="primary">gap</name>
    <name evidence="14" type="ORF">SAMN04488587_2302</name>
</gene>
<dbReference type="GO" id="GO:0009089">
    <property type="term" value="P:lysine biosynthetic process via diaminopimelate"/>
    <property type="evidence" value="ECO:0007669"/>
    <property type="project" value="InterPro"/>
</dbReference>
<feature type="domain" description="Glyceraldehyde 3-phosphate dehydrogenase NAD(P) binding" evidence="13">
    <location>
        <begin position="4"/>
        <end position="141"/>
    </location>
</feature>
<dbReference type="RefSeq" id="WP_091690750.1">
    <property type="nucleotide sequence ID" value="NZ_CAAGSJ010000002.1"/>
</dbReference>
<evidence type="ECO:0000256" key="3">
    <source>
        <dbReference type="ARBA" id="ARBA00011881"/>
    </source>
</evidence>
<dbReference type="GO" id="GO:0051287">
    <property type="term" value="F:NAD binding"/>
    <property type="evidence" value="ECO:0007669"/>
    <property type="project" value="UniProtKB-UniRule"/>
</dbReference>
<comment type="subcellular location">
    <subcellularLocation>
        <location evidence="10 12">Cytoplasm</location>
    </subcellularLocation>
</comment>
<dbReference type="GO" id="GO:0005737">
    <property type="term" value="C:cytoplasm"/>
    <property type="evidence" value="ECO:0007669"/>
    <property type="project" value="UniProtKB-SubCell"/>
</dbReference>
<dbReference type="Pfam" id="PF01113">
    <property type="entry name" value="DapB_N"/>
    <property type="match status" value="1"/>
</dbReference>
<evidence type="ECO:0000256" key="11">
    <source>
        <dbReference type="PIRSR" id="PIRSR000149-1"/>
    </source>
</evidence>
<dbReference type="InterPro" id="IPR020829">
    <property type="entry name" value="GlycerAld_3-P_DH_cat"/>
</dbReference>
<evidence type="ECO:0000256" key="8">
    <source>
        <dbReference type="ARBA" id="ARBA00048067"/>
    </source>
</evidence>
<dbReference type="AlphaFoldDB" id="A0A1I0BQI7"/>
<evidence type="ECO:0000256" key="12">
    <source>
        <dbReference type="RuleBase" id="RU003388"/>
    </source>
</evidence>
<dbReference type="PIRSF" id="PIRSF000149">
    <property type="entry name" value="GAP_DH"/>
    <property type="match status" value="1"/>
</dbReference>
<feature type="binding site" evidence="10">
    <location>
        <begin position="13"/>
        <end position="14"/>
    </location>
    <ligand>
        <name>NAD(+)</name>
        <dbReference type="ChEBI" id="CHEBI:57540"/>
    </ligand>
</feature>
<keyword evidence="10 12" id="KW-0963">Cytoplasm</keyword>
<comment type="catalytic activity">
    <reaction evidence="9 10 12">
        <text>D-glyceraldehyde 3-phosphate + phosphate + NAD(+) = (2R)-3-phospho-glyceroyl phosphate + NADH + H(+)</text>
        <dbReference type="Rhea" id="RHEA:10300"/>
        <dbReference type="ChEBI" id="CHEBI:15378"/>
        <dbReference type="ChEBI" id="CHEBI:43474"/>
        <dbReference type="ChEBI" id="CHEBI:57540"/>
        <dbReference type="ChEBI" id="CHEBI:57604"/>
        <dbReference type="ChEBI" id="CHEBI:57945"/>
        <dbReference type="ChEBI" id="CHEBI:59776"/>
        <dbReference type="EC" id="1.2.1.59"/>
    </reaction>
</comment>
<dbReference type="CDD" id="cd02278">
    <property type="entry name" value="GAPDH_II_N"/>
    <property type="match status" value="1"/>
</dbReference>
<reference evidence="15" key="1">
    <citation type="submission" date="2016-10" db="EMBL/GenBank/DDBJ databases">
        <authorList>
            <person name="Varghese N."/>
            <person name="Submissions S."/>
        </authorList>
    </citation>
    <scope>NUCLEOTIDE SEQUENCE [LARGE SCALE GENOMIC DNA]</scope>
    <source>
        <strain evidence="15">SLH 33</strain>
    </source>
</reference>
<keyword evidence="6 10" id="KW-0520">NAD</keyword>
<evidence type="ECO:0000259" key="13">
    <source>
        <dbReference type="SMART" id="SM00846"/>
    </source>
</evidence>
<dbReference type="Proteomes" id="UP000243338">
    <property type="component" value="Unassembled WGS sequence"/>
</dbReference>
<dbReference type="InterPro" id="IPR036291">
    <property type="entry name" value="NAD(P)-bd_dom_sf"/>
</dbReference>
<dbReference type="HAMAP" id="MF_00559">
    <property type="entry name" value="G3P_dehdrog_arch"/>
    <property type="match status" value="1"/>
</dbReference>
<dbReference type="UniPathway" id="UPA00109">
    <property type="reaction ID" value="UER00184"/>
</dbReference>
<dbReference type="SUPFAM" id="SSF55347">
    <property type="entry name" value="Glyceraldehyde-3-phosphate dehydrogenase-like, C-terminal domain"/>
    <property type="match status" value="1"/>
</dbReference>
<dbReference type="OrthoDB" id="295712at2157"/>
<dbReference type="NCBIfam" id="NF003251">
    <property type="entry name" value="PRK04207.1"/>
    <property type="match status" value="1"/>
</dbReference>
<dbReference type="CDD" id="cd18127">
    <property type="entry name" value="GAPDH_II_C"/>
    <property type="match status" value="1"/>
</dbReference>
<dbReference type="GO" id="GO:0004365">
    <property type="term" value="F:glyceraldehyde-3-phosphate dehydrogenase (NAD+) (phosphorylating) activity"/>
    <property type="evidence" value="ECO:0007669"/>
    <property type="project" value="UniProtKB-UniRule"/>
</dbReference>
<dbReference type="PROSITE" id="PS00071">
    <property type="entry name" value="GAPDH"/>
    <property type="match status" value="1"/>
</dbReference>
<evidence type="ECO:0000256" key="10">
    <source>
        <dbReference type="HAMAP-Rule" id="MF_00559"/>
    </source>
</evidence>